<comment type="caution">
    <text evidence="7">The sequence shown here is derived from an EMBL/GenBank/DDBJ whole genome shotgun (WGS) entry which is preliminary data.</text>
</comment>
<keyword evidence="3" id="KW-0863">Zinc-finger</keyword>
<protein>
    <recommendedName>
        <fullName evidence="6">DUF659 domain-containing protein</fullName>
    </recommendedName>
</protein>
<evidence type="ECO:0000259" key="6">
    <source>
        <dbReference type="Pfam" id="PF04937"/>
    </source>
</evidence>
<evidence type="ECO:0000313" key="7">
    <source>
        <dbReference type="EMBL" id="RHZ56075.1"/>
    </source>
</evidence>
<feature type="domain" description="DUF659" evidence="6">
    <location>
        <begin position="100"/>
        <end position="243"/>
    </location>
</feature>
<dbReference type="GO" id="GO:0005634">
    <property type="term" value="C:nucleus"/>
    <property type="evidence" value="ECO:0007669"/>
    <property type="project" value="UniProtKB-SubCell"/>
</dbReference>
<name>A0A397GYW8_9GLOM</name>
<keyword evidence="2" id="KW-0479">Metal-binding</keyword>
<dbReference type="STRING" id="1348612.A0A397GYW8"/>
<gene>
    <name evidence="7" type="ORF">Glove_406g119</name>
</gene>
<dbReference type="Pfam" id="PF04937">
    <property type="entry name" value="DUF659"/>
    <property type="match status" value="1"/>
</dbReference>
<comment type="subcellular location">
    <subcellularLocation>
        <location evidence="1">Nucleus</location>
    </subcellularLocation>
</comment>
<dbReference type="Proteomes" id="UP000266861">
    <property type="component" value="Unassembled WGS sequence"/>
</dbReference>
<dbReference type="InterPro" id="IPR052035">
    <property type="entry name" value="ZnF_BED_domain_contain"/>
</dbReference>
<evidence type="ECO:0000256" key="3">
    <source>
        <dbReference type="ARBA" id="ARBA00022771"/>
    </source>
</evidence>
<evidence type="ECO:0000256" key="2">
    <source>
        <dbReference type="ARBA" id="ARBA00022723"/>
    </source>
</evidence>
<proteinExistence type="predicted"/>
<dbReference type="SUPFAM" id="SSF53098">
    <property type="entry name" value="Ribonuclease H-like"/>
    <property type="match status" value="1"/>
</dbReference>
<evidence type="ECO:0000256" key="4">
    <source>
        <dbReference type="ARBA" id="ARBA00022833"/>
    </source>
</evidence>
<dbReference type="PANTHER" id="PTHR46481">
    <property type="entry name" value="ZINC FINGER BED DOMAIN-CONTAINING PROTEIN 4"/>
    <property type="match status" value="1"/>
</dbReference>
<keyword evidence="4" id="KW-0862">Zinc</keyword>
<keyword evidence="8" id="KW-1185">Reference proteome</keyword>
<sequence>MSDDESEQVKNRKRTDIEYELNDIQLIRLSASSSQPSMKKQKNTISNFTIRNLTKKEQPKFEQLLLRMTVSNGFSFQWVNNEATREFFSFLNPNLKLPGRNALSNRILLAETSNLIKLQNEKLQNDKIGVTLAFDGWKNVLKQHIFGCLFITSYGEILIWKSSNISSERERIIDIIPKVEELIKESQEIEVTLNAIVSDSAPAYAGLRRRLRLKYPNISFLPCFAHQLQLAICDIFKESNHLKQASKKALIVAAYFKHSNNSFFIGKLRDIQMELYLKYYTIIIPGETRWNSHFFCYKSLLRSKNALRNLAIRYEQPETNVHSNEIYMNMEICKILQDTDWWNMITILTNILEPYCKILNKLQCDKSQLFEILHAMGYLVKFWQEYIDQELGEKMINQNFRQKKYPFDDATYEQFDKDVLRFWQYCAQDSKELGAVALKIFGICINTASVERMWSSMGFLHSIRRNRLKVNII</sequence>
<dbReference type="GO" id="GO:0008270">
    <property type="term" value="F:zinc ion binding"/>
    <property type="evidence" value="ECO:0007669"/>
    <property type="project" value="UniProtKB-KW"/>
</dbReference>
<dbReference type="PANTHER" id="PTHR46481:SF10">
    <property type="entry name" value="ZINC FINGER BED DOMAIN-CONTAINING PROTEIN 39"/>
    <property type="match status" value="1"/>
</dbReference>
<keyword evidence="5" id="KW-0539">Nucleus</keyword>
<dbReference type="InterPro" id="IPR012337">
    <property type="entry name" value="RNaseH-like_sf"/>
</dbReference>
<evidence type="ECO:0000313" key="8">
    <source>
        <dbReference type="Proteomes" id="UP000266861"/>
    </source>
</evidence>
<dbReference type="InterPro" id="IPR007021">
    <property type="entry name" value="DUF659"/>
</dbReference>
<organism evidence="7 8">
    <name type="scientific">Diversispora epigaea</name>
    <dbReference type="NCBI Taxonomy" id="1348612"/>
    <lineage>
        <taxon>Eukaryota</taxon>
        <taxon>Fungi</taxon>
        <taxon>Fungi incertae sedis</taxon>
        <taxon>Mucoromycota</taxon>
        <taxon>Glomeromycotina</taxon>
        <taxon>Glomeromycetes</taxon>
        <taxon>Diversisporales</taxon>
        <taxon>Diversisporaceae</taxon>
        <taxon>Diversispora</taxon>
    </lineage>
</organism>
<evidence type="ECO:0000256" key="1">
    <source>
        <dbReference type="ARBA" id="ARBA00004123"/>
    </source>
</evidence>
<reference evidence="7 8" key="1">
    <citation type="submission" date="2018-08" db="EMBL/GenBank/DDBJ databases">
        <title>Genome and evolution of the arbuscular mycorrhizal fungus Diversispora epigaea (formerly Glomus versiforme) and its bacterial endosymbionts.</title>
        <authorList>
            <person name="Sun X."/>
            <person name="Fei Z."/>
            <person name="Harrison M."/>
        </authorList>
    </citation>
    <scope>NUCLEOTIDE SEQUENCE [LARGE SCALE GENOMIC DNA]</scope>
    <source>
        <strain evidence="7 8">IT104</strain>
    </source>
</reference>
<dbReference type="AlphaFoldDB" id="A0A397GYW8"/>
<dbReference type="OrthoDB" id="2445699at2759"/>
<evidence type="ECO:0000256" key="5">
    <source>
        <dbReference type="ARBA" id="ARBA00023242"/>
    </source>
</evidence>
<accession>A0A397GYW8</accession>
<dbReference type="EMBL" id="PQFF01000361">
    <property type="protein sequence ID" value="RHZ56075.1"/>
    <property type="molecule type" value="Genomic_DNA"/>
</dbReference>